<keyword evidence="2" id="KW-0472">Membrane</keyword>
<evidence type="ECO:0000313" key="3">
    <source>
        <dbReference type="EMBL" id="MCQ8240292.1"/>
    </source>
</evidence>
<feature type="transmembrane region" description="Helical" evidence="2">
    <location>
        <begin position="153"/>
        <end position="173"/>
    </location>
</feature>
<proteinExistence type="predicted"/>
<evidence type="ECO:0000313" key="4">
    <source>
        <dbReference type="Proteomes" id="UP001524547"/>
    </source>
</evidence>
<reference evidence="3 4" key="1">
    <citation type="submission" date="2022-06" db="EMBL/GenBank/DDBJ databases">
        <title>Rhizosaccharibacter gen. nov. sp. nov. KSS12, endophytic bacteria isolated from sugarcane.</title>
        <authorList>
            <person name="Pitiwittayakul N."/>
        </authorList>
    </citation>
    <scope>NUCLEOTIDE SEQUENCE [LARGE SCALE GENOMIC DNA]</scope>
    <source>
        <strain evidence="3 4">KSS12</strain>
    </source>
</reference>
<evidence type="ECO:0000256" key="2">
    <source>
        <dbReference type="SAM" id="Phobius"/>
    </source>
</evidence>
<dbReference type="EMBL" id="JAMZEJ010000003">
    <property type="protein sequence ID" value="MCQ8240292.1"/>
    <property type="molecule type" value="Genomic_DNA"/>
</dbReference>
<gene>
    <name evidence="3" type="ORF">NFI88_05470</name>
</gene>
<dbReference type="Proteomes" id="UP001524547">
    <property type="component" value="Unassembled WGS sequence"/>
</dbReference>
<evidence type="ECO:0008006" key="5">
    <source>
        <dbReference type="Google" id="ProtNLM"/>
    </source>
</evidence>
<feature type="transmembrane region" description="Helical" evidence="2">
    <location>
        <begin position="128"/>
        <end position="147"/>
    </location>
</feature>
<feature type="region of interest" description="Disordered" evidence="1">
    <location>
        <begin position="213"/>
        <end position="234"/>
    </location>
</feature>
<evidence type="ECO:0000256" key="1">
    <source>
        <dbReference type="SAM" id="MobiDB-lite"/>
    </source>
</evidence>
<keyword evidence="4" id="KW-1185">Reference proteome</keyword>
<comment type="caution">
    <text evidence="3">The sequence shown here is derived from an EMBL/GenBank/DDBJ whole genome shotgun (WGS) entry which is preliminary data.</text>
</comment>
<accession>A0ABT1VVB8</accession>
<feature type="region of interest" description="Disordered" evidence="1">
    <location>
        <begin position="1"/>
        <end position="28"/>
    </location>
</feature>
<keyword evidence="2" id="KW-1133">Transmembrane helix</keyword>
<dbReference type="RefSeq" id="WP_422919027.1">
    <property type="nucleotide sequence ID" value="NZ_JAMZEJ010000003.1"/>
</dbReference>
<name>A0ABT1VVB8_9PROT</name>
<feature type="compositionally biased region" description="Pro residues" evidence="1">
    <location>
        <begin position="220"/>
        <end position="234"/>
    </location>
</feature>
<feature type="transmembrane region" description="Helical" evidence="2">
    <location>
        <begin position="185"/>
        <end position="203"/>
    </location>
</feature>
<feature type="transmembrane region" description="Helical" evidence="2">
    <location>
        <begin position="83"/>
        <end position="107"/>
    </location>
</feature>
<feature type="transmembrane region" description="Helical" evidence="2">
    <location>
        <begin position="57"/>
        <end position="77"/>
    </location>
</feature>
<organism evidence="3 4">
    <name type="scientific">Rhizosaccharibacter radicis</name>
    <dbReference type="NCBI Taxonomy" id="2782605"/>
    <lineage>
        <taxon>Bacteria</taxon>
        <taxon>Pseudomonadati</taxon>
        <taxon>Pseudomonadota</taxon>
        <taxon>Alphaproteobacteria</taxon>
        <taxon>Acetobacterales</taxon>
        <taxon>Acetobacteraceae</taxon>
        <taxon>Rhizosaccharibacter</taxon>
    </lineage>
</organism>
<protein>
    <recommendedName>
        <fullName evidence="5">Yip1 domain-containing protein</fullName>
    </recommendedName>
</protein>
<sequence>MAPRKPDNDPRRTGGRDSRRLPGRPGMSGGGSVLLGLLLLSRGRRDALRCFEPTRDAFLAALAPWIAFLLVGTALAMSHHPTAVNLLLSLLSLCALLLPPVLTELLARRWKRQDRWLRFATASVWSGWLIMVAYMPALLVMALLLHAGVAQKLAVGVVVTLLGAYWFWLHWFLARHGLEVGRARALLVALLVAGSSAGLLALAEVLPPYRDPPGAASPAAGPPPSPAPLKPPTA</sequence>
<keyword evidence="2" id="KW-0812">Transmembrane</keyword>
<feature type="compositionally biased region" description="Basic and acidic residues" evidence="1">
    <location>
        <begin position="1"/>
        <end position="20"/>
    </location>
</feature>